<dbReference type="AlphaFoldDB" id="A0A4Y3K9V6"/>
<name>A0A4Y3K9V6_CELUD</name>
<accession>A0A4Y3K9V6</accession>
<dbReference type="InterPro" id="IPR029044">
    <property type="entry name" value="Nucleotide-diphossugar_trans"/>
</dbReference>
<dbReference type="PANTHER" id="PTHR43179:SF7">
    <property type="entry name" value="RHAMNOSYLTRANSFERASE WBBL"/>
    <property type="match status" value="1"/>
</dbReference>
<comment type="caution">
    <text evidence="2">The sequence shown here is derived from an EMBL/GenBank/DDBJ whole genome shotgun (WGS) entry which is preliminary data.</text>
</comment>
<dbReference type="Gene3D" id="3.90.550.10">
    <property type="entry name" value="Spore Coat Polysaccharide Biosynthesis Protein SpsA, Chain A"/>
    <property type="match status" value="1"/>
</dbReference>
<dbReference type="Pfam" id="PF00535">
    <property type="entry name" value="Glycos_transf_2"/>
    <property type="match status" value="1"/>
</dbReference>
<sequence length="308" mass="33424">MTDPAPERTAVVVVSHRSADLLERHLARTVETLDADVVVVDNSPAAQDRARARAVGEAHGWHVVESANDGFGAGVNLAARHALERGARAFLVVNPDLSLPGDAARALLDDVLETPDRLVAPVILGPQGATWFSGGTIDLTTGRTRANGATRDDDVAWLSGACLAVTADAWERVGGFDERYFLYWEDVDLSWRARQAGLRLAVRRDLVATHDIGGTQEHAGTRRRSDTYYEENCRNRLVFAAHHLDRAGRRRWARGSAAWARAVVLRGGKRQLLQGPGPLLAVTRGTLAGLRYARRDATPWPPTGAQGS</sequence>
<dbReference type="Proteomes" id="UP000315842">
    <property type="component" value="Unassembled WGS sequence"/>
</dbReference>
<dbReference type="RefSeq" id="WP_166772149.1">
    <property type="nucleotide sequence ID" value="NZ_BJLP01000025.1"/>
</dbReference>
<evidence type="ECO:0000259" key="1">
    <source>
        <dbReference type="Pfam" id="PF00535"/>
    </source>
</evidence>
<dbReference type="PANTHER" id="PTHR43179">
    <property type="entry name" value="RHAMNOSYLTRANSFERASE WBBL"/>
    <property type="match status" value="1"/>
</dbReference>
<feature type="domain" description="Glycosyltransferase 2-like" evidence="1">
    <location>
        <begin position="11"/>
        <end position="150"/>
    </location>
</feature>
<reference evidence="2 3" key="1">
    <citation type="submission" date="2019-06" db="EMBL/GenBank/DDBJ databases">
        <title>Whole genome shotgun sequence of Cellulomonas uda NBRC 3747.</title>
        <authorList>
            <person name="Hosoyama A."/>
            <person name="Uohara A."/>
            <person name="Ohji S."/>
            <person name="Ichikawa N."/>
        </authorList>
    </citation>
    <scope>NUCLEOTIDE SEQUENCE [LARGE SCALE GENOMIC DNA]</scope>
    <source>
        <strain evidence="2 3">NBRC 3747</strain>
    </source>
</reference>
<organism evidence="2 3">
    <name type="scientific">Cellulomonas uda</name>
    <dbReference type="NCBI Taxonomy" id="1714"/>
    <lineage>
        <taxon>Bacteria</taxon>
        <taxon>Bacillati</taxon>
        <taxon>Actinomycetota</taxon>
        <taxon>Actinomycetes</taxon>
        <taxon>Micrococcales</taxon>
        <taxon>Cellulomonadaceae</taxon>
        <taxon>Cellulomonas</taxon>
    </lineage>
</organism>
<keyword evidence="3" id="KW-1185">Reference proteome</keyword>
<gene>
    <name evidence="2" type="ORF">CUD01_16950</name>
</gene>
<evidence type="ECO:0000313" key="2">
    <source>
        <dbReference type="EMBL" id="GEA81251.1"/>
    </source>
</evidence>
<protein>
    <recommendedName>
        <fullName evidence="1">Glycosyltransferase 2-like domain-containing protein</fullName>
    </recommendedName>
</protein>
<dbReference type="InterPro" id="IPR001173">
    <property type="entry name" value="Glyco_trans_2-like"/>
</dbReference>
<evidence type="ECO:0000313" key="3">
    <source>
        <dbReference type="Proteomes" id="UP000315842"/>
    </source>
</evidence>
<dbReference type="EMBL" id="BJLP01000025">
    <property type="protein sequence ID" value="GEA81251.1"/>
    <property type="molecule type" value="Genomic_DNA"/>
</dbReference>
<dbReference type="SUPFAM" id="SSF53448">
    <property type="entry name" value="Nucleotide-diphospho-sugar transferases"/>
    <property type="match status" value="1"/>
</dbReference>
<proteinExistence type="predicted"/>